<evidence type="ECO:0000256" key="1">
    <source>
        <dbReference type="SAM" id="Phobius"/>
    </source>
</evidence>
<keyword evidence="1" id="KW-1133">Transmembrane helix</keyword>
<dbReference type="Proteomes" id="UP001596096">
    <property type="component" value="Unassembled WGS sequence"/>
</dbReference>
<accession>A0ABW1C1N7</accession>
<feature type="transmembrane region" description="Helical" evidence="1">
    <location>
        <begin position="162"/>
        <end position="183"/>
    </location>
</feature>
<evidence type="ECO:0000313" key="2">
    <source>
        <dbReference type="EMBL" id="MFC5818813.1"/>
    </source>
</evidence>
<name>A0ABW1C1N7_9ACTN</name>
<dbReference type="RefSeq" id="WP_219547539.1">
    <property type="nucleotide sequence ID" value="NZ_JAHKRN010000033.1"/>
</dbReference>
<keyword evidence="1" id="KW-0472">Membrane</keyword>
<keyword evidence="1" id="KW-0812">Transmembrane</keyword>
<sequence>MAGPLSRRSPGAARRFIAGYSVGLVVGGTVIALLAAVVAEGLGSVLPLRWREVAAGTLLVGVGVADVLNRTPHVMRQVPQDYARALRPGWRGVLWGVDLGLLFTTQKTTSLIWGALVVTVLLNPMAAPVFLVGMVIGSVAGTVIGTALNHVPGRAFLGGERVFIRTVRALSGVVLICLGLLQIV</sequence>
<feature type="transmembrane region" description="Helical" evidence="1">
    <location>
        <begin position="16"/>
        <end position="38"/>
    </location>
</feature>
<evidence type="ECO:0000313" key="3">
    <source>
        <dbReference type="Proteomes" id="UP001596096"/>
    </source>
</evidence>
<dbReference type="EMBL" id="JBHSNW010000015">
    <property type="protein sequence ID" value="MFC5818813.1"/>
    <property type="molecule type" value="Genomic_DNA"/>
</dbReference>
<keyword evidence="3" id="KW-1185">Reference proteome</keyword>
<comment type="caution">
    <text evidence="2">The sequence shown here is derived from an EMBL/GenBank/DDBJ whole genome shotgun (WGS) entry which is preliminary data.</text>
</comment>
<evidence type="ECO:0008006" key="4">
    <source>
        <dbReference type="Google" id="ProtNLM"/>
    </source>
</evidence>
<feature type="transmembrane region" description="Helical" evidence="1">
    <location>
        <begin position="125"/>
        <end position="150"/>
    </location>
</feature>
<protein>
    <recommendedName>
        <fullName evidence="4">Sulfite exporter TauE/SafE family protein</fullName>
    </recommendedName>
</protein>
<proteinExistence type="predicted"/>
<gene>
    <name evidence="2" type="ORF">ACFPUY_27255</name>
</gene>
<reference evidence="3" key="1">
    <citation type="journal article" date="2019" name="Int. J. Syst. Evol. Microbiol.">
        <title>The Global Catalogue of Microorganisms (GCM) 10K type strain sequencing project: providing services to taxonomists for standard genome sequencing and annotation.</title>
        <authorList>
            <consortium name="The Broad Institute Genomics Platform"/>
            <consortium name="The Broad Institute Genome Sequencing Center for Infectious Disease"/>
            <person name="Wu L."/>
            <person name="Ma J."/>
        </authorList>
    </citation>
    <scope>NUCLEOTIDE SEQUENCE [LARGE SCALE GENOMIC DNA]</scope>
    <source>
        <strain evidence="3">CGMCC 4.7106</strain>
    </source>
</reference>
<organism evidence="2 3">
    <name type="scientific">Nonomuraea harbinensis</name>
    <dbReference type="NCBI Taxonomy" id="1286938"/>
    <lineage>
        <taxon>Bacteria</taxon>
        <taxon>Bacillati</taxon>
        <taxon>Actinomycetota</taxon>
        <taxon>Actinomycetes</taxon>
        <taxon>Streptosporangiales</taxon>
        <taxon>Streptosporangiaceae</taxon>
        <taxon>Nonomuraea</taxon>
    </lineage>
</organism>